<dbReference type="RefSeq" id="WP_039346838.1">
    <property type="nucleotide sequence ID" value="NZ_JSXC01000014.1"/>
</dbReference>
<protein>
    <submittedName>
        <fullName evidence="3">Competence protein ComEA</fullName>
    </submittedName>
</protein>
<dbReference type="Proteomes" id="UP000053038">
    <property type="component" value="Unassembled WGS sequence"/>
</dbReference>
<dbReference type="AlphaFoldDB" id="A0A7V8L690"/>
<dbReference type="OrthoDB" id="7510573at2"/>
<dbReference type="Gene3D" id="1.10.150.280">
    <property type="entry name" value="AF1531-like domain"/>
    <property type="match status" value="1"/>
</dbReference>
<evidence type="ECO:0000256" key="1">
    <source>
        <dbReference type="SAM" id="MobiDB-lite"/>
    </source>
</evidence>
<evidence type="ECO:0000313" key="4">
    <source>
        <dbReference type="Proteomes" id="UP000053038"/>
    </source>
</evidence>
<proteinExistence type="predicted"/>
<dbReference type="GO" id="GO:0015627">
    <property type="term" value="C:type II protein secretion system complex"/>
    <property type="evidence" value="ECO:0007669"/>
    <property type="project" value="TreeGrafter"/>
</dbReference>
<keyword evidence="4" id="KW-1185">Reference proteome</keyword>
<dbReference type="InterPro" id="IPR051675">
    <property type="entry name" value="Endo/Exo/Phosphatase_dom_1"/>
</dbReference>
<dbReference type="InterPro" id="IPR010994">
    <property type="entry name" value="RuvA_2-like"/>
</dbReference>
<dbReference type="PANTHER" id="PTHR21180">
    <property type="entry name" value="ENDONUCLEASE/EXONUCLEASE/PHOSPHATASE FAMILY DOMAIN-CONTAINING PROTEIN 1"/>
    <property type="match status" value="1"/>
</dbReference>
<evidence type="ECO:0000256" key="2">
    <source>
        <dbReference type="SAM" id="SignalP"/>
    </source>
</evidence>
<dbReference type="InterPro" id="IPR004509">
    <property type="entry name" value="Competence_ComEA_HhH"/>
</dbReference>
<dbReference type="GO" id="GO:0015628">
    <property type="term" value="P:protein secretion by the type II secretion system"/>
    <property type="evidence" value="ECO:0007669"/>
    <property type="project" value="TreeGrafter"/>
</dbReference>
<dbReference type="SUPFAM" id="SSF47781">
    <property type="entry name" value="RuvA domain 2-like"/>
    <property type="match status" value="1"/>
</dbReference>
<sequence length="119" mass="12292">MKKSGIKALCLIIGMSLSGLPLLGQAAPKAADTAAAKSTSADQKVEKSTLPDGDEDKVSINAASAAELADIMNGVGLKKAEAIVSYREQNGPFTQIDQLTEVPGVGAALVERNLSRLKL</sequence>
<dbReference type="Pfam" id="PF12836">
    <property type="entry name" value="HHH_3"/>
    <property type="match status" value="1"/>
</dbReference>
<gene>
    <name evidence="3" type="ORF">OI69_04975</name>
</gene>
<feature type="region of interest" description="Disordered" evidence="1">
    <location>
        <begin position="35"/>
        <end position="56"/>
    </location>
</feature>
<dbReference type="EMBL" id="JSXC01000014">
    <property type="protein sequence ID" value="KHN54013.1"/>
    <property type="molecule type" value="Genomic_DNA"/>
</dbReference>
<dbReference type="NCBIfam" id="TIGR00426">
    <property type="entry name" value="competence protein ComEA helix-hairpin-helix repeat region"/>
    <property type="match status" value="1"/>
</dbReference>
<evidence type="ECO:0000313" key="3">
    <source>
        <dbReference type="EMBL" id="KHN54013.1"/>
    </source>
</evidence>
<dbReference type="PANTHER" id="PTHR21180:SF32">
    <property type="entry name" value="ENDONUCLEASE_EXONUCLEASE_PHOSPHATASE FAMILY DOMAIN-CONTAINING PROTEIN 1"/>
    <property type="match status" value="1"/>
</dbReference>
<name>A0A7V8L690_9GAMM</name>
<reference evidence="3 4" key="1">
    <citation type="submission" date="2014-10" db="EMBL/GenBank/DDBJ databases">
        <title>Genome sequence of Pectobacterium carotovorum M022.</title>
        <authorList>
            <person name="Chan K.-G."/>
            <person name="Tan W.-S."/>
        </authorList>
    </citation>
    <scope>NUCLEOTIDE SEQUENCE [LARGE SCALE GENOMIC DNA]</scope>
    <source>
        <strain evidence="3 4">M022</strain>
    </source>
</reference>
<organism evidence="3 4">
    <name type="scientific">Pectobacterium fontis</name>
    <dbReference type="NCBI Taxonomy" id="2558042"/>
    <lineage>
        <taxon>Bacteria</taxon>
        <taxon>Pseudomonadati</taxon>
        <taxon>Pseudomonadota</taxon>
        <taxon>Gammaproteobacteria</taxon>
        <taxon>Enterobacterales</taxon>
        <taxon>Pectobacteriaceae</taxon>
        <taxon>Pectobacterium</taxon>
    </lineage>
</organism>
<accession>A0A7V8L690</accession>
<feature type="signal peptide" evidence="2">
    <location>
        <begin position="1"/>
        <end position="26"/>
    </location>
</feature>
<comment type="caution">
    <text evidence="3">The sequence shown here is derived from an EMBL/GenBank/DDBJ whole genome shotgun (WGS) entry which is preliminary data.</text>
</comment>
<keyword evidence="2" id="KW-0732">Signal</keyword>
<feature type="chain" id="PRO_5031233744" evidence="2">
    <location>
        <begin position="27"/>
        <end position="119"/>
    </location>
</feature>